<dbReference type="Gene3D" id="3.30.559.10">
    <property type="entry name" value="Chloramphenicol acetyltransferase-like domain"/>
    <property type="match status" value="2"/>
</dbReference>
<dbReference type="PANTHER" id="PTHR45527">
    <property type="entry name" value="NONRIBOSOMAL PEPTIDE SYNTHETASE"/>
    <property type="match status" value="1"/>
</dbReference>
<dbReference type="SMART" id="SM00823">
    <property type="entry name" value="PKS_PP"/>
    <property type="match status" value="2"/>
</dbReference>
<evidence type="ECO:0000256" key="3">
    <source>
        <dbReference type="ARBA" id="ARBA00022553"/>
    </source>
</evidence>
<dbReference type="PROSITE" id="PS00012">
    <property type="entry name" value="PHOSPHOPANTETHEINE"/>
    <property type="match status" value="2"/>
</dbReference>
<accession>A0ABW5FRB6</accession>
<dbReference type="Gene3D" id="3.30.559.30">
    <property type="entry name" value="Nonribosomal peptide synthetase, condensation domain"/>
    <property type="match status" value="3"/>
</dbReference>
<evidence type="ECO:0000313" key="7">
    <source>
        <dbReference type="EMBL" id="MFD2417230.1"/>
    </source>
</evidence>
<dbReference type="NCBIfam" id="TIGR01733">
    <property type="entry name" value="AA-adenyl-dom"/>
    <property type="match status" value="2"/>
</dbReference>
<sequence length="2442" mass="264631">MFDSILVFENYPTAGSAAELPHGITRKRLRYVAWQDYPLSFIAYAGRSTGGVLFYDQALLDRPTVERMAGHFLALLASVVANPSARLRELEMLTPAERRRLLVEWNDTAAEFPGDTCVHELVQRQVAARPDAVAVVCGPDSLTYGGLNARANQLARFLVERGAGPDVLVGVCLPRSLDLVVALLGVLKAGAAYVPLDPEYPAERLAFLLSDTAAPVVLTHAATPLPDAPSEVVALDEHWPAISAMPDTDLTSDVRPDNLAYVIYTSGSTGAPKGVQIEHRSIVNFLIWAASAFPAGDGHGSLLHSSVAFDFEIPSIFLPLLQGRDIVVRPVDGGHAAQGVTEFIRRELPVSTLKVTPSHLNMVLDAAEGDIDAVSLVVAGEPFDVRLARAVAERLGPRTTVINEYGPTETTVGCLTKRVDVDALPHAGTVPIGRPTANAAVYVVDRFDRLVPVGVPGELLVGGVGVARGYLNRPELTAQRFTVDPFSSDPCARVYRTGDIVRRLSDGDLEFVGRRDDQVKIRGFRVELGEVESVLADHEGVASCAVTVRDDAAGGKRLVAYCVPTDTVSVSALREWCARRLPAHLVPSAFVLLDALPLTANGKVDRRALPDPDGDRPELDSGFVAARGSVELAVVRIWSEVLGVARIGVHDDFFELGGHSLLATKVTARLRQEFELEVPIRALFAAPTVRELADVLVSMRSSVVPPLRPVDRGDMATLPLSFAQQRLWFLDQLEPGSREYLIPMAMRLRGRLDTTALQAALDGLVARHEPLRTVFDDIDGVAVQIIKDPSPFPLELVDLTAADGEPDLDGILAAETSRPMDLRHGPLVRGVLVTMGSEDFVLALTLHHIVADGWSFGVLTREFRELYAAAVERRPARLSVLPVQYVDFAVWQREWLQGDVLAGQLSFWRKSLAGVQPLELPGDRPRPAVRSAAGSSVTFRVSPDVTAGLRRLAAEHDASLFMVLLAVFQVLLARHSGQSDIAVGSPVANRGRAEIECLIGFFVNTVVFRGDLSGNPEFGDFVVDVRERALDALGHQDLPFERLVDEVAPERDLGRGPLFGAMLVLHNAETGTWELQGLRVETLPVESSAAKFDLTLSMVEEDGGLGARLVCSTDLFDRPTIERMAEHFLSLSASVVTDSSVRLSELEMLTAGERRQFAEWNENDIDFPHDVCVHELVEQRVVADPVAVAVVFGSKSLTYGELNTRANQLAWYLRQRGAGPGVMVGVCVERSLDLVVALLGVLKTGAAYVPLDPDYPSERLTFILADAAVTVVVTQDALRDRVQAGDVVVLDQDWAAISAMPDADPVTGARPDDLAYVIYTSGSTGQPKGAQIEHRSVVNVLAAMGEAVPLSAGESALASTATTFDISVVEFFLPLMSGARVVIASDEDVHSPVATARLIREHDVVFAQATPSIWRHIVQRLDGRIERMTAVTAGEPVSEDLWARMVELFGNVINGYGPTEATIYATMAMSHDAAAGVTIGRPLANTKAYVVDRFDQLVPIGVPGELLIGGVGVGRGYLNRPELTAQRFTADPFSSDPSARVYRTGDIVRWLPDGRLDFVGRLDDQVKVRGFRIELGEIESVLARHPNVASCVVVVREDVPGDKRLVAYCVPVGMVGVSVLREWCERSLPGYLVPSGFMFVDVLPLMASGKVDRRALPLPSSNRPELDGFVAPRDAAEGVVAGVWRAVLGIDRVGVHDNFFALGGDSILSIQVVARLKGHGMLVTPRMMFQHQTVAGLVAAAGVAAPVVAEQGKVTGEVVLSPVQRWFFQWCAAEPNHFNQSVLLDVDDLDIRALRAAVDAVVEHHDMVRARFSRGSDGWTQCIADDAGEGAVSECDLSGAADVDAALRELADGVQRSLHLAEGPVFRIVLVELGAARGQRLLMVIHHLVVDGVSWRVLLEDLGRAYEGLPLPPKTTSFREWSARLAERAKSVDVGYWDRELPATRVPRDGFGVNSVASVGVAEGSWGVEETGVLLRDVARVFGTSTNDALLMAVAWAFREWTGESACLVELEGHGREDLFADVDLSRTVGWFTSIFPVVIDLGPATDPVECVKTVAAQLSEVPDKGLVYGIGRYLGGKIPVQQTPEISFNYLGQYKGRVPGLGRYADNTEPTGDPIDPATIRHHVLDITADVRDGRLRVAIRYSENLHHRATVRGFVDRILGALERLVHASRRYGPRRSSMIALNRSRSARTMYVMHEISGNVTGYTRLAELLEPHLRVVGIEAACVDGESEPKTNVGAMAEDYWRAVRDTHDGSPLLLAGWSFGGALAVEVAALAQAAGQAVDLVAAFDTYLGDDSAPRARRPIAAATKLLEGLARVSGDRAWRDVARRDFADWLRDLNLAEQMVSLEHGDLMHHVRILLAHWTALGAYEPSELSCRTLVFEAEDSTWPHPLRWGWESVTSGPLTAHMTPGSHFTMLQPPHVTAIADRMVSALSASVAGRA</sequence>
<keyword evidence="3" id="KW-0597">Phosphoprotein</keyword>
<feature type="domain" description="Carrier" evidence="6">
    <location>
        <begin position="1671"/>
        <end position="1745"/>
    </location>
</feature>
<evidence type="ECO:0000259" key="6">
    <source>
        <dbReference type="PROSITE" id="PS50075"/>
    </source>
</evidence>
<keyword evidence="8" id="KW-1185">Reference proteome</keyword>
<evidence type="ECO:0000313" key="8">
    <source>
        <dbReference type="Proteomes" id="UP001597417"/>
    </source>
</evidence>
<dbReference type="CDD" id="cd05930">
    <property type="entry name" value="A_NRPS"/>
    <property type="match status" value="2"/>
</dbReference>
<dbReference type="Pfam" id="PF00501">
    <property type="entry name" value="AMP-binding"/>
    <property type="match status" value="2"/>
</dbReference>
<dbReference type="InterPro" id="IPR010071">
    <property type="entry name" value="AA_adenyl_dom"/>
</dbReference>
<dbReference type="Pfam" id="PF00550">
    <property type="entry name" value="PP-binding"/>
    <property type="match status" value="2"/>
</dbReference>
<dbReference type="EMBL" id="JBHUKR010000007">
    <property type="protein sequence ID" value="MFD2417230.1"/>
    <property type="molecule type" value="Genomic_DNA"/>
</dbReference>
<dbReference type="Gene3D" id="1.10.1200.10">
    <property type="entry name" value="ACP-like"/>
    <property type="match status" value="2"/>
</dbReference>
<dbReference type="Proteomes" id="UP001597417">
    <property type="component" value="Unassembled WGS sequence"/>
</dbReference>
<dbReference type="PROSITE" id="PS50075">
    <property type="entry name" value="CARRIER"/>
    <property type="match status" value="2"/>
</dbReference>
<evidence type="ECO:0000256" key="2">
    <source>
        <dbReference type="ARBA" id="ARBA00022450"/>
    </source>
</evidence>
<keyword evidence="2" id="KW-0596">Phosphopantetheine</keyword>
<dbReference type="InterPro" id="IPR025110">
    <property type="entry name" value="AMP-bd_C"/>
</dbReference>
<dbReference type="Pfam" id="PF00975">
    <property type="entry name" value="Thioesterase"/>
    <property type="match status" value="1"/>
</dbReference>
<dbReference type="PROSITE" id="PS00455">
    <property type="entry name" value="AMP_BINDING"/>
    <property type="match status" value="2"/>
</dbReference>
<dbReference type="PANTHER" id="PTHR45527:SF1">
    <property type="entry name" value="FATTY ACID SYNTHASE"/>
    <property type="match status" value="1"/>
</dbReference>
<comment type="caution">
    <text evidence="7">The sequence shown here is derived from an EMBL/GenBank/DDBJ whole genome shotgun (WGS) entry which is preliminary data.</text>
</comment>
<dbReference type="SUPFAM" id="SSF56801">
    <property type="entry name" value="Acetyl-CoA synthetase-like"/>
    <property type="match status" value="2"/>
</dbReference>
<dbReference type="Gene3D" id="3.40.50.980">
    <property type="match status" value="4"/>
</dbReference>
<dbReference type="CDD" id="cd19534">
    <property type="entry name" value="E_NRPS"/>
    <property type="match status" value="1"/>
</dbReference>
<dbReference type="InterPro" id="IPR001242">
    <property type="entry name" value="Condensation_dom"/>
</dbReference>
<dbReference type="Gene3D" id="3.40.50.1820">
    <property type="entry name" value="alpha/beta hydrolase"/>
    <property type="match status" value="1"/>
</dbReference>
<dbReference type="Gene3D" id="2.30.38.10">
    <property type="entry name" value="Luciferase, Domain 3"/>
    <property type="match status" value="2"/>
</dbReference>
<dbReference type="InterPro" id="IPR009081">
    <property type="entry name" value="PP-bd_ACP"/>
</dbReference>
<proteinExistence type="predicted"/>
<dbReference type="SUPFAM" id="SSF52777">
    <property type="entry name" value="CoA-dependent acyltransferases"/>
    <property type="match status" value="5"/>
</dbReference>
<dbReference type="InterPro" id="IPR010060">
    <property type="entry name" value="NRPS_synth"/>
</dbReference>
<dbReference type="InterPro" id="IPR020845">
    <property type="entry name" value="AMP-binding_CS"/>
</dbReference>
<dbReference type="InterPro" id="IPR001031">
    <property type="entry name" value="Thioesterase"/>
</dbReference>
<feature type="domain" description="Carrier" evidence="6">
    <location>
        <begin position="625"/>
        <end position="700"/>
    </location>
</feature>
<evidence type="ECO:0000256" key="1">
    <source>
        <dbReference type="ARBA" id="ARBA00001957"/>
    </source>
</evidence>
<dbReference type="Pfam" id="PF00668">
    <property type="entry name" value="Condensation"/>
    <property type="match status" value="2"/>
</dbReference>
<keyword evidence="4" id="KW-0677">Repeat</keyword>
<gene>
    <name evidence="7" type="ORF">ACFSXZ_12940</name>
</gene>
<dbReference type="NCBIfam" id="NF003417">
    <property type="entry name" value="PRK04813.1"/>
    <property type="match status" value="2"/>
</dbReference>
<dbReference type="InterPro" id="IPR023213">
    <property type="entry name" value="CAT-like_dom_sf"/>
</dbReference>
<comment type="cofactor">
    <cofactor evidence="1">
        <name>pantetheine 4'-phosphate</name>
        <dbReference type="ChEBI" id="CHEBI:47942"/>
    </cofactor>
</comment>
<dbReference type="InterPro" id="IPR036736">
    <property type="entry name" value="ACP-like_sf"/>
</dbReference>
<evidence type="ECO:0000256" key="5">
    <source>
        <dbReference type="ARBA" id="ARBA00023194"/>
    </source>
</evidence>
<dbReference type="InterPro" id="IPR020806">
    <property type="entry name" value="PKS_PP-bd"/>
</dbReference>
<dbReference type="SUPFAM" id="SSF47336">
    <property type="entry name" value="ACP-like"/>
    <property type="match status" value="2"/>
</dbReference>
<dbReference type="InterPro" id="IPR029058">
    <property type="entry name" value="AB_hydrolase_fold"/>
</dbReference>
<evidence type="ECO:0000256" key="4">
    <source>
        <dbReference type="ARBA" id="ARBA00022737"/>
    </source>
</evidence>
<dbReference type="InterPro" id="IPR045851">
    <property type="entry name" value="AMP-bd_C_sf"/>
</dbReference>
<dbReference type="NCBIfam" id="TIGR01720">
    <property type="entry name" value="NRPS-para261"/>
    <property type="match status" value="1"/>
</dbReference>
<name>A0ABW5FRB6_9PSEU</name>
<protein>
    <submittedName>
        <fullName evidence="7">Amino acid adenylation domain-containing protein</fullName>
    </submittedName>
</protein>
<dbReference type="InterPro" id="IPR006162">
    <property type="entry name" value="Ppantetheine_attach_site"/>
</dbReference>
<dbReference type="RefSeq" id="WP_378266439.1">
    <property type="nucleotide sequence ID" value="NZ_JBHUKR010000007.1"/>
</dbReference>
<reference evidence="8" key="1">
    <citation type="journal article" date="2019" name="Int. J. Syst. Evol. Microbiol.">
        <title>The Global Catalogue of Microorganisms (GCM) 10K type strain sequencing project: providing services to taxonomists for standard genome sequencing and annotation.</title>
        <authorList>
            <consortium name="The Broad Institute Genomics Platform"/>
            <consortium name="The Broad Institute Genome Sequencing Center for Infectious Disease"/>
            <person name="Wu L."/>
            <person name="Ma J."/>
        </authorList>
    </citation>
    <scope>NUCLEOTIDE SEQUENCE [LARGE SCALE GENOMIC DNA]</scope>
    <source>
        <strain evidence="8">CGMCC 4.7645</strain>
    </source>
</reference>
<dbReference type="Gene3D" id="3.30.300.30">
    <property type="match status" value="2"/>
</dbReference>
<keyword evidence="5" id="KW-0045">Antibiotic biosynthesis</keyword>
<dbReference type="InterPro" id="IPR000873">
    <property type="entry name" value="AMP-dep_synth/lig_dom"/>
</dbReference>
<organism evidence="7 8">
    <name type="scientific">Amycolatopsis pigmentata</name>
    <dbReference type="NCBI Taxonomy" id="450801"/>
    <lineage>
        <taxon>Bacteria</taxon>
        <taxon>Bacillati</taxon>
        <taxon>Actinomycetota</taxon>
        <taxon>Actinomycetes</taxon>
        <taxon>Pseudonocardiales</taxon>
        <taxon>Pseudonocardiaceae</taxon>
        <taxon>Amycolatopsis</taxon>
    </lineage>
</organism>
<dbReference type="CDD" id="cd19531">
    <property type="entry name" value="LCL_NRPS-like"/>
    <property type="match status" value="1"/>
</dbReference>
<dbReference type="SUPFAM" id="SSF53474">
    <property type="entry name" value="alpha/beta-Hydrolases"/>
    <property type="match status" value="1"/>
</dbReference>
<dbReference type="Pfam" id="PF13193">
    <property type="entry name" value="AMP-binding_C"/>
    <property type="match status" value="2"/>
</dbReference>